<dbReference type="SMART" id="SM00297">
    <property type="entry name" value="BROMO"/>
    <property type="match status" value="1"/>
</dbReference>
<evidence type="ECO:0000259" key="8">
    <source>
        <dbReference type="PROSITE" id="PS50014"/>
    </source>
</evidence>
<dbReference type="InterPro" id="IPR001487">
    <property type="entry name" value="Bromodomain"/>
</dbReference>
<dbReference type="CDD" id="cd18793">
    <property type="entry name" value="SF2_C_SNF"/>
    <property type="match status" value="1"/>
</dbReference>
<evidence type="ECO:0000256" key="3">
    <source>
        <dbReference type="ARBA" id="ARBA00022801"/>
    </source>
</evidence>
<dbReference type="Gene3D" id="1.20.920.10">
    <property type="entry name" value="Bromodomain-like"/>
    <property type="match status" value="1"/>
</dbReference>
<dbReference type="InterPro" id="IPR036427">
    <property type="entry name" value="Bromodomain-like_sf"/>
</dbReference>
<dbReference type="InterPro" id="IPR018359">
    <property type="entry name" value="Bromodomain_CS"/>
</dbReference>
<accession>A0ABQ9TR64</accession>
<evidence type="ECO:0000256" key="2">
    <source>
        <dbReference type="ARBA" id="ARBA00007025"/>
    </source>
</evidence>
<dbReference type="InterPro" id="IPR049730">
    <property type="entry name" value="SNF2/RAD54-like_C"/>
</dbReference>
<keyword evidence="10" id="KW-1185">Reference proteome</keyword>
<keyword evidence="5" id="KW-0539">Nucleus</keyword>
<dbReference type="PRINTS" id="PR00503">
    <property type="entry name" value="BROMODOMAIN"/>
</dbReference>
<dbReference type="Proteomes" id="UP001266305">
    <property type="component" value="Unassembled WGS sequence"/>
</dbReference>
<dbReference type="SMART" id="SM01314">
    <property type="entry name" value="SnAC"/>
    <property type="match status" value="1"/>
</dbReference>
<evidence type="ECO:0000256" key="1">
    <source>
        <dbReference type="ARBA" id="ARBA00004123"/>
    </source>
</evidence>
<sequence length="459" mass="52734">MSALQRDMQAKGVPLTEGSKKDKKGKDRTKTLMNTIVQLRKICNHPSLFQHSESFSEYLGFTGGIMTSLMTIVEDYFAYRGFKYLRLDGTTKVGGPGHAAENLQRASSEYFIFLLSTWPGGGGLGLNFHDWSPHQDQPAQNQVHHTGQQKEERVLRLRTVNSVEENILAAAQYKLSVDQLVTQATMFDLKSSSHEHEEEEMKCRTMRPLTSWSPGPRRTEVRILEEDELPLWIKDHTEVELLTCEEEEEKMFGCGSRHRKEMDHSDSLREKLKETTGNDIPDPASSVAFSSLHAIEKSTLEEMEEEVRPKESPRKLKRHQRPPAPAAATMTMRARSRRRTGGRLRLPPNPPNFTKKIKKIVDAVIKHKDSSSGCQLSEVFLQLPSRKELREYYELIGKPVDFKTIKEPIRNHRYRRLNHLEKDVMLLCQNAQTFDLEGSLICEDYRVLQSVFTSVWQKI</sequence>
<comment type="subcellular location">
    <subcellularLocation>
        <location evidence="1">Nucleus</location>
    </subcellularLocation>
</comment>
<dbReference type="EMBL" id="JASSZA010000020">
    <property type="protein sequence ID" value="KAK2086662.1"/>
    <property type="molecule type" value="Genomic_DNA"/>
</dbReference>
<dbReference type="InterPro" id="IPR029295">
    <property type="entry name" value="SnAC"/>
</dbReference>
<comment type="similarity">
    <text evidence="2">Belongs to the SNF2/RAD54 helicase family.</text>
</comment>
<evidence type="ECO:0000256" key="6">
    <source>
        <dbReference type="PROSITE-ProRule" id="PRU00035"/>
    </source>
</evidence>
<dbReference type="PROSITE" id="PS00633">
    <property type="entry name" value="BROMODOMAIN_1"/>
    <property type="match status" value="1"/>
</dbReference>
<gene>
    <name evidence="9" type="ORF">P7K49_036087</name>
</gene>
<evidence type="ECO:0000313" key="10">
    <source>
        <dbReference type="Proteomes" id="UP001266305"/>
    </source>
</evidence>
<feature type="compositionally biased region" description="Basic and acidic residues" evidence="7">
    <location>
        <begin position="299"/>
        <end position="314"/>
    </location>
</feature>
<evidence type="ECO:0000256" key="4">
    <source>
        <dbReference type="ARBA" id="ARBA00023117"/>
    </source>
</evidence>
<proteinExistence type="inferred from homology"/>
<dbReference type="InterPro" id="IPR027417">
    <property type="entry name" value="P-loop_NTPase"/>
</dbReference>
<dbReference type="PANTHER" id="PTHR10799">
    <property type="entry name" value="SNF2/RAD54 HELICASE FAMILY"/>
    <property type="match status" value="1"/>
</dbReference>
<dbReference type="Gene3D" id="3.40.50.300">
    <property type="entry name" value="P-loop containing nucleotide triphosphate hydrolases"/>
    <property type="match status" value="2"/>
</dbReference>
<name>A0ABQ9TR64_SAGOE</name>
<feature type="region of interest" description="Disordered" evidence="7">
    <location>
        <begin position="299"/>
        <end position="329"/>
    </location>
</feature>
<dbReference type="SUPFAM" id="SSF47370">
    <property type="entry name" value="Bromodomain"/>
    <property type="match status" value="1"/>
</dbReference>
<evidence type="ECO:0000256" key="5">
    <source>
        <dbReference type="ARBA" id="ARBA00023242"/>
    </source>
</evidence>
<reference evidence="9 10" key="1">
    <citation type="submission" date="2023-05" db="EMBL/GenBank/DDBJ databases">
        <title>B98-5 Cell Line De Novo Hybrid Assembly: An Optical Mapping Approach.</title>
        <authorList>
            <person name="Kananen K."/>
            <person name="Auerbach J.A."/>
            <person name="Kautto E."/>
            <person name="Blachly J.S."/>
        </authorList>
    </citation>
    <scope>NUCLEOTIDE SEQUENCE [LARGE SCALE GENOMIC DNA]</scope>
    <source>
        <strain evidence="9">B95-8</strain>
        <tissue evidence="9">Cell line</tissue>
    </source>
</reference>
<organism evidence="9 10">
    <name type="scientific">Saguinus oedipus</name>
    <name type="common">Cotton-top tamarin</name>
    <name type="synonym">Oedipomidas oedipus</name>
    <dbReference type="NCBI Taxonomy" id="9490"/>
    <lineage>
        <taxon>Eukaryota</taxon>
        <taxon>Metazoa</taxon>
        <taxon>Chordata</taxon>
        <taxon>Craniata</taxon>
        <taxon>Vertebrata</taxon>
        <taxon>Euteleostomi</taxon>
        <taxon>Mammalia</taxon>
        <taxon>Eutheria</taxon>
        <taxon>Euarchontoglires</taxon>
        <taxon>Primates</taxon>
        <taxon>Haplorrhini</taxon>
        <taxon>Platyrrhini</taxon>
        <taxon>Cebidae</taxon>
        <taxon>Callitrichinae</taxon>
        <taxon>Saguinus</taxon>
    </lineage>
</organism>
<evidence type="ECO:0000313" key="9">
    <source>
        <dbReference type="EMBL" id="KAK2086662.1"/>
    </source>
</evidence>
<comment type="caution">
    <text evidence="9">The sequence shown here is derived from an EMBL/GenBank/DDBJ whole genome shotgun (WGS) entry which is preliminary data.</text>
</comment>
<feature type="compositionally biased region" description="Basic and acidic residues" evidence="7">
    <location>
        <begin position="18"/>
        <end position="27"/>
    </location>
</feature>
<feature type="region of interest" description="Disordered" evidence="7">
    <location>
        <begin position="1"/>
        <end position="27"/>
    </location>
</feature>
<keyword evidence="4 6" id="KW-0103">Bromodomain</keyword>
<dbReference type="Pfam" id="PF14619">
    <property type="entry name" value="SnAC"/>
    <property type="match status" value="1"/>
</dbReference>
<dbReference type="Pfam" id="PF00439">
    <property type="entry name" value="Bromodomain"/>
    <property type="match status" value="1"/>
</dbReference>
<feature type="domain" description="Bromo" evidence="8">
    <location>
        <begin position="372"/>
        <end position="442"/>
    </location>
</feature>
<evidence type="ECO:0000256" key="7">
    <source>
        <dbReference type="SAM" id="MobiDB-lite"/>
    </source>
</evidence>
<dbReference type="SUPFAM" id="SSF52540">
    <property type="entry name" value="P-loop containing nucleoside triphosphate hydrolases"/>
    <property type="match status" value="1"/>
</dbReference>
<protein>
    <recommendedName>
        <fullName evidence="8">Bromo domain-containing protein</fullName>
    </recommendedName>
</protein>
<dbReference type="PROSITE" id="PS50014">
    <property type="entry name" value="BROMODOMAIN_2"/>
    <property type="match status" value="1"/>
</dbReference>
<keyword evidence="3" id="KW-0378">Hydrolase</keyword>